<feature type="compositionally biased region" description="Polar residues" evidence="1">
    <location>
        <begin position="556"/>
        <end position="570"/>
    </location>
</feature>
<sequence>MYINDVLKKDEIRSIAIQDLKQFGVKYRSKKARQYVQETKTRKVFRVALHLLPMETVTLPSGQQLVVPKIVNDLCSFIITKIDTEGLFRKGGSKSRQNEIRLSLDAGCYLGEEHHEVDVASVLKTFFRELPEPLIPFSFHELFLRCMLLSEHQIEAVLLSCLLIPMEHLNTLAYFMQFLFRVSEYSPFNKMDAYNLAVVMGPSLLPAEEKLPHNPTQRLTKTCELFKLLIENAANIGVLTESIIERIAITSSMSSLNVDDEANVKKKKKRRSGSLTRMLNGLKKIVSSKTEEVVQEFPPDLLLTPCITRSAKKRKIESAGISNKKRRQIINSLPQQAILNTPYTPVSKNPDAIKKPTPETCEKTKEKKVLWSKSKAKVEEGSSKTAIQRRWSAVSSVAAFRRKKTRNSCAASLTHQKPKILEKDPQIDNRINDLSEELTKHKEPETENYVRISKVEYEEIKNRVSAIERRISIELENAEPEASATCDDGVKDVEMAYEQTLVQTEPLSPTTDQLAKRLSRELKIRRSNEPKVFRSPSARKIGSLRRRSRERDQVRLNRNQSWCVTSSASKSALRRGRPNTVQTGLPQPTTAEEPPKTRSNSFHGNNSPSVVANSMTSNSSTVSWKSAQGFFNATPMSNPGVTENCRASLAKLRSQNAGMVLAKAKLFDNLVDSECSSNKSGESNCVSSQTRSTKIGAPRVLDKNSRIQSLKMEERRKKAISPRKRNCNKSPQIRMQRISVKAPPPQEYNMDRTILRDCNRRGSEPTTSPKCVTPRNAPQIKRTLNPKSPRRICRTPVSEAKQTPLKVIATTRNTHHY</sequence>
<dbReference type="PROSITE" id="PS50238">
    <property type="entry name" value="RHOGAP"/>
    <property type="match status" value="1"/>
</dbReference>
<feature type="domain" description="Rho-GAP" evidence="2">
    <location>
        <begin position="52"/>
        <end position="237"/>
    </location>
</feature>
<dbReference type="PANTHER" id="PTHR15670:SF4">
    <property type="entry name" value="RHO GTPASE-ACTIVATING PROTEIN 11A"/>
    <property type="match status" value="1"/>
</dbReference>
<dbReference type="PANTHER" id="PTHR15670">
    <property type="entry name" value="RHO GTPASE ACTIVATING PROTEIN 11A"/>
    <property type="match status" value="1"/>
</dbReference>
<organism evidence="3 4">
    <name type="scientific">Nicrophorus vespilloides</name>
    <name type="common">Boreal carrion beetle</name>
    <dbReference type="NCBI Taxonomy" id="110193"/>
    <lineage>
        <taxon>Eukaryota</taxon>
        <taxon>Metazoa</taxon>
        <taxon>Ecdysozoa</taxon>
        <taxon>Arthropoda</taxon>
        <taxon>Hexapoda</taxon>
        <taxon>Insecta</taxon>
        <taxon>Pterygota</taxon>
        <taxon>Neoptera</taxon>
        <taxon>Endopterygota</taxon>
        <taxon>Coleoptera</taxon>
        <taxon>Polyphaga</taxon>
        <taxon>Staphyliniformia</taxon>
        <taxon>Silphidae</taxon>
        <taxon>Nicrophorinae</taxon>
        <taxon>Nicrophorus</taxon>
    </lineage>
</organism>
<dbReference type="Pfam" id="PF00620">
    <property type="entry name" value="RhoGAP"/>
    <property type="match status" value="1"/>
</dbReference>
<feature type="compositionally biased region" description="Polar residues" evidence="1">
    <location>
        <begin position="597"/>
        <end position="615"/>
    </location>
</feature>
<feature type="compositionally biased region" description="Polar residues" evidence="1">
    <location>
        <begin position="579"/>
        <end position="590"/>
    </location>
</feature>
<dbReference type="InterPro" id="IPR000198">
    <property type="entry name" value="RhoGAP_dom"/>
</dbReference>
<feature type="compositionally biased region" description="Basic and acidic residues" evidence="1">
    <location>
        <begin position="351"/>
        <end position="365"/>
    </location>
</feature>
<proteinExistence type="predicted"/>
<dbReference type="Gene3D" id="1.10.555.10">
    <property type="entry name" value="Rho GTPase activation protein"/>
    <property type="match status" value="1"/>
</dbReference>
<dbReference type="SMART" id="SM00324">
    <property type="entry name" value="RhoGAP"/>
    <property type="match status" value="1"/>
</dbReference>
<evidence type="ECO:0000259" key="2">
    <source>
        <dbReference type="PROSITE" id="PS50238"/>
    </source>
</evidence>
<keyword evidence="3" id="KW-1185">Reference proteome</keyword>
<evidence type="ECO:0000256" key="1">
    <source>
        <dbReference type="SAM" id="MobiDB-lite"/>
    </source>
</evidence>
<feature type="region of interest" description="Disordered" evidence="1">
    <location>
        <begin position="527"/>
        <end position="615"/>
    </location>
</feature>
<dbReference type="GeneID" id="108563349"/>
<evidence type="ECO:0000313" key="3">
    <source>
        <dbReference type="Proteomes" id="UP000695000"/>
    </source>
</evidence>
<dbReference type="InterPro" id="IPR042869">
    <property type="entry name" value="ARHGAP11A/B"/>
</dbReference>
<feature type="region of interest" description="Disordered" evidence="1">
    <location>
        <begin position="341"/>
        <end position="365"/>
    </location>
</feature>
<dbReference type="InterPro" id="IPR008936">
    <property type="entry name" value="Rho_GTPase_activation_prot"/>
</dbReference>
<dbReference type="Proteomes" id="UP000695000">
    <property type="component" value="Unplaced"/>
</dbReference>
<gene>
    <name evidence="4" type="primary">LOC108563349</name>
</gene>
<name>A0ABM1MSD7_NICVS</name>
<dbReference type="SUPFAM" id="SSF48350">
    <property type="entry name" value="GTPase activation domain, GAP"/>
    <property type="match status" value="1"/>
</dbReference>
<accession>A0ABM1MSD7</accession>
<reference evidence="4" key="1">
    <citation type="submission" date="2025-08" db="UniProtKB">
        <authorList>
            <consortium name="RefSeq"/>
        </authorList>
    </citation>
    <scope>IDENTIFICATION</scope>
    <source>
        <tissue evidence="4">Whole Larva</tissue>
    </source>
</reference>
<dbReference type="RefSeq" id="XP_017777487.1">
    <property type="nucleotide sequence ID" value="XM_017921998.1"/>
</dbReference>
<protein>
    <submittedName>
        <fullName evidence="4">Mental retardation GTPase activating protein homolog 4-like isoform X1</fullName>
    </submittedName>
</protein>
<evidence type="ECO:0000313" key="4">
    <source>
        <dbReference type="RefSeq" id="XP_017777487.1"/>
    </source>
</evidence>